<dbReference type="InterPro" id="IPR030959">
    <property type="entry name" value="GWxTD_dom"/>
</dbReference>
<feature type="domain" description="GWxTD" evidence="2">
    <location>
        <begin position="236"/>
        <end position="404"/>
    </location>
</feature>
<dbReference type="NCBIfam" id="TIGR04514">
    <property type="entry name" value="GWxTD_dom"/>
    <property type="match status" value="1"/>
</dbReference>
<dbReference type="RefSeq" id="WP_377482926.1">
    <property type="nucleotide sequence ID" value="NZ_JBHUOX010000004.1"/>
</dbReference>
<sequence length="410" mass="46480">MRNPHPLLFLLPLLMMSCGGFPSASLDPVEIERQAPEITLQQSYYASNDSLHLLLKFEDAKQVIDILQTATSYEYEVRTGASEKATMVIRDSLNLPDRKLTDIEGQLLVKLVLPAQVVQEPNVLQFRLWQLLSGDELIGTKFRLPLDSKMLQKEYLLMDATEGKPLLQNYTTTGNQVWARSYGSGAGALKVQRFDADFRPAAPPMSLAREAGPRTISAAEVQTIAPGDTLTFQEEGVYLFDPNTSYARGILVQPANFPLVTRTKEMLQPLIYLTTSKEREELLRASDTKAAIDRFWLQLGESKEVARDLIQLFYSRVELANKLYSSHKAGWATDRGMIYIIFGPPTDVEEEGATVTWFYRQTDTAPAIKFVFNKKENNFTQNHYELVRRRGYGESWYSTVAKWRAGKINM</sequence>
<name>A0ABW6BTB5_9BACT</name>
<dbReference type="PROSITE" id="PS51257">
    <property type="entry name" value="PROKAR_LIPOPROTEIN"/>
    <property type="match status" value="1"/>
</dbReference>
<evidence type="ECO:0000313" key="4">
    <source>
        <dbReference type="Proteomes" id="UP001597641"/>
    </source>
</evidence>
<accession>A0ABW6BTB5</accession>
<organism evidence="3 4">
    <name type="scientific">Pontibacter toksunensis</name>
    <dbReference type="NCBI Taxonomy" id="1332631"/>
    <lineage>
        <taxon>Bacteria</taxon>
        <taxon>Pseudomonadati</taxon>
        <taxon>Bacteroidota</taxon>
        <taxon>Cytophagia</taxon>
        <taxon>Cytophagales</taxon>
        <taxon>Hymenobacteraceae</taxon>
        <taxon>Pontibacter</taxon>
    </lineage>
</organism>
<comment type="caution">
    <text evidence="3">The sequence shown here is derived from an EMBL/GenBank/DDBJ whole genome shotgun (WGS) entry which is preliminary data.</text>
</comment>
<proteinExistence type="predicted"/>
<protein>
    <submittedName>
        <fullName evidence="3">GWxTD domain-containing protein</fullName>
    </submittedName>
</protein>
<evidence type="ECO:0000259" key="2">
    <source>
        <dbReference type="Pfam" id="PF20094"/>
    </source>
</evidence>
<dbReference type="Pfam" id="PF20094">
    <property type="entry name" value="GWxTD_dom"/>
    <property type="match status" value="1"/>
</dbReference>
<evidence type="ECO:0000256" key="1">
    <source>
        <dbReference type="SAM" id="SignalP"/>
    </source>
</evidence>
<dbReference type="Proteomes" id="UP001597641">
    <property type="component" value="Unassembled WGS sequence"/>
</dbReference>
<evidence type="ECO:0000313" key="3">
    <source>
        <dbReference type="EMBL" id="MFD3000187.1"/>
    </source>
</evidence>
<feature type="chain" id="PRO_5045340622" evidence="1">
    <location>
        <begin position="25"/>
        <end position="410"/>
    </location>
</feature>
<keyword evidence="4" id="KW-1185">Reference proteome</keyword>
<keyword evidence="1" id="KW-0732">Signal</keyword>
<gene>
    <name evidence="3" type="ORF">ACFS7Z_07430</name>
</gene>
<reference evidence="4" key="1">
    <citation type="journal article" date="2019" name="Int. J. Syst. Evol. Microbiol.">
        <title>The Global Catalogue of Microorganisms (GCM) 10K type strain sequencing project: providing services to taxonomists for standard genome sequencing and annotation.</title>
        <authorList>
            <consortium name="The Broad Institute Genomics Platform"/>
            <consortium name="The Broad Institute Genome Sequencing Center for Infectious Disease"/>
            <person name="Wu L."/>
            <person name="Ma J."/>
        </authorList>
    </citation>
    <scope>NUCLEOTIDE SEQUENCE [LARGE SCALE GENOMIC DNA]</scope>
    <source>
        <strain evidence="4">KCTC 23984</strain>
    </source>
</reference>
<dbReference type="EMBL" id="JBHUOX010000004">
    <property type="protein sequence ID" value="MFD3000187.1"/>
    <property type="molecule type" value="Genomic_DNA"/>
</dbReference>
<feature type="signal peptide" evidence="1">
    <location>
        <begin position="1"/>
        <end position="24"/>
    </location>
</feature>